<evidence type="ECO:0000259" key="2">
    <source>
        <dbReference type="Pfam" id="PF24729"/>
    </source>
</evidence>
<comment type="caution">
    <text evidence="3">The sequence shown here is derived from an EMBL/GenBank/DDBJ whole genome shotgun (WGS) entry which is preliminary data.</text>
</comment>
<evidence type="ECO:0000313" key="4">
    <source>
        <dbReference type="Proteomes" id="UP000535908"/>
    </source>
</evidence>
<gene>
    <name evidence="3" type="ORF">HCA69_02355</name>
</gene>
<name>A0A7X0Y2F2_9LIST</name>
<accession>A0A7X0Y2F2</accession>
<dbReference type="InterPro" id="IPR056098">
    <property type="entry name" value="Acb2/Tad1_hairpin"/>
</dbReference>
<protein>
    <recommendedName>
        <fullName evidence="2">Acb2/Tad1 hairpin domain-containing protein</fullName>
    </recommendedName>
</protein>
<dbReference type="EMBL" id="JAARWN010000001">
    <property type="protein sequence ID" value="MBC1935192.1"/>
    <property type="molecule type" value="Genomic_DNA"/>
</dbReference>
<feature type="domain" description="Acb2/Tad1 hairpin" evidence="2">
    <location>
        <begin position="16"/>
        <end position="77"/>
    </location>
</feature>
<evidence type="ECO:0000313" key="3">
    <source>
        <dbReference type="EMBL" id="MBC1935192.1"/>
    </source>
</evidence>
<dbReference type="AlphaFoldDB" id="A0A7X0Y2F2"/>
<dbReference type="Proteomes" id="UP000535908">
    <property type="component" value="Unassembled WGS sequence"/>
</dbReference>
<dbReference type="Pfam" id="PF24729">
    <property type="entry name" value="Acb2_Tad1_hairpin"/>
    <property type="match status" value="1"/>
</dbReference>
<reference evidence="3 4" key="1">
    <citation type="submission" date="2020-03" db="EMBL/GenBank/DDBJ databases">
        <title>Soil Listeria distribution.</title>
        <authorList>
            <person name="Liao J."/>
            <person name="Wiedmann M."/>
        </authorList>
    </citation>
    <scope>NUCLEOTIDE SEQUENCE [LARGE SCALE GENOMIC DNA]</scope>
    <source>
        <strain evidence="3 4">FSL L7-0741</strain>
    </source>
</reference>
<organism evidence="3 4">
    <name type="scientific">Listeria grandensis</name>
    <dbReference type="NCBI Taxonomy" id="1494963"/>
    <lineage>
        <taxon>Bacteria</taxon>
        <taxon>Bacillati</taxon>
        <taxon>Bacillota</taxon>
        <taxon>Bacilli</taxon>
        <taxon>Bacillales</taxon>
        <taxon>Listeriaceae</taxon>
        <taxon>Listeria</taxon>
    </lineage>
</organism>
<sequence>MNQAVNDFWDEHGLTHVLIKWQEGPVQEVGVNGAQVTHVLELVLEHLKGLNQQFPCRENAVTITKLEEAIMWQDKRTNDRIKRGVEGVNQL</sequence>
<keyword evidence="1" id="KW-0547">Nucleotide-binding</keyword>
<proteinExistence type="predicted"/>
<evidence type="ECO:0000256" key="1">
    <source>
        <dbReference type="ARBA" id="ARBA00022741"/>
    </source>
</evidence>